<reference evidence="2" key="4">
    <citation type="submission" date="2019-03" db="UniProtKB">
        <authorList>
            <consortium name="EnsemblPlants"/>
        </authorList>
    </citation>
    <scope>IDENTIFICATION</scope>
</reference>
<reference evidence="2" key="3">
    <citation type="journal article" date="2017" name="Nature">
        <title>Genome sequence of the progenitor of the wheat D genome Aegilops tauschii.</title>
        <authorList>
            <person name="Luo M.C."/>
            <person name="Gu Y.Q."/>
            <person name="Puiu D."/>
            <person name="Wang H."/>
            <person name="Twardziok S.O."/>
            <person name="Deal K.R."/>
            <person name="Huo N."/>
            <person name="Zhu T."/>
            <person name="Wang L."/>
            <person name="Wang Y."/>
            <person name="McGuire P.E."/>
            <person name="Liu S."/>
            <person name="Long H."/>
            <person name="Ramasamy R.K."/>
            <person name="Rodriguez J.C."/>
            <person name="Van S.L."/>
            <person name="Yuan L."/>
            <person name="Wang Z."/>
            <person name="Xia Z."/>
            <person name="Xiao L."/>
            <person name="Anderson O.D."/>
            <person name="Ouyang S."/>
            <person name="Liang Y."/>
            <person name="Zimin A.V."/>
            <person name="Pertea G."/>
            <person name="Qi P."/>
            <person name="Bennetzen J.L."/>
            <person name="Dai X."/>
            <person name="Dawson M.W."/>
            <person name="Muller H.G."/>
            <person name="Kugler K."/>
            <person name="Rivarola-Duarte L."/>
            <person name="Spannagl M."/>
            <person name="Mayer K.F.X."/>
            <person name="Lu F.H."/>
            <person name="Bevan M.W."/>
            <person name="Leroy P."/>
            <person name="Li P."/>
            <person name="You F.M."/>
            <person name="Sun Q."/>
            <person name="Liu Z."/>
            <person name="Lyons E."/>
            <person name="Wicker T."/>
            <person name="Salzberg S.L."/>
            <person name="Devos K.M."/>
            <person name="Dvorak J."/>
        </authorList>
    </citation>
    <scope>NUCLEOTIDE SEQUENCE [LARGE SCALE GENOMIC DNA]</scope>
    <source>
        <strain evidence="2">cv. AL8/78</strain>
    </source>
</reference>
<name>A0A453QS47_AEGTS</name>
<dbReference type="Proteomes" id="UP000015105">
    <property type="component" value="Chromosome 7D"/>
</dbReference>
<reference evidence="3" key="2">
    <citation type="journal article" date="2017" name="Nat. Plants">
        <title>The Aegilops tauschii genome reveals multiple impacts of transposons.</title>
        <authorList>
            <person name="Zhao G."/>
            <person name="Zou C."/>
            <person name="Li K."/>
            <person name="Wang K."/>
            <person name="Li T."/>
            <person name="Gao L."/>
            <person name="Zhang X."/>
            <person name="Wang H."/>
            <person name="Yang Z."/>
            <person name="Liu X."/>
            <person name="Jiang W."/>
            <person name="Mao L."/>
            <person name="Kong X."/>
            <person name="Jiao Y."/>
            <person name="Jia J."/>
        </authorList>
    </citation>
    <scope>NUCLEOTIDE SEQUENCE [LARGE SCALE GENOMIC DNA]</scope>
    <source>
        <strain evidence="3">cv. AL8/78</strain>
    </source>
</reference>
<keyword evidence="1" id="KW-0472">Membrane</keyword>
<keyword evidence="3" id="KW-1185">Reference proteome</keyword>
<organism evidence="2 3">
    <name type="scientific">Aegilops tauschii subsp. strangulata</name>
    <name type="common">Goatgrass</name>
    <dbReference type="NCBI Taxonomy" id="200361"/>
    <lineage>
        <taxon>Eukaryota</taxon>
        <taxon>Viridiplantae</taxon>
        <taxon>Streptophyta</taxon>
        <taxon>Embryophyta</taxon>
        <taxon>Tracheophyta</taxon>
        <taxon>Spermatophyta</taxon>
        <taxon>Magnoliopsida</taxon>
        <taxon>Liliopsida</taxon>
        <taxon>Poales</taxon>
        <taxon>Poaceae</taxon>
        <taxon>BOP clade</taxon>
        <taxon>Pooideae</taxon>
        <taxon>Triticodae</taxon>
        <taxon>Triticeae</taxon>
        <taxon>Triticinae</taxon>
        <taxon>Aegilops</taxon>
    </lineage>
</organism>
<accession>A0A453QS47</accession>
<keyword evidence="1" id="KW-1133">Transmembrane helix</keyword>
<reference evidence="3" key="1">
    <citation type="journal article" date="2014" name="Science">
        <title>Ancient hybridizations among the ancestral genomes of bread wheat.</title>
        <authorList>
            <consortium name="International Wheat Genome Sequencing Consortium,"/>
            <person name="Marcussen T."/>
            <person name="Sandve S.R."/>
            <person name="Heier L."/>
            <person name="Spannagl M."/>
            <person name="Pfeifer M."/>
            <person name="Jakobsen K.S."/>
            <person name="Wulff B.B."/>
            <person name="Steuernagel B."/>
            <person name="Mayer K.F."/>
            <person name="Olsen O.A."/>
        </authorList>
    </citation>
    <scope>NUCLEOTIDE SEQUENCE [LARGE SCALE GENOMIC DNA]</scope>
    <source>
        <strain evidence="3">cv. AL8/78</strain>
    </source>
</reference>
<evidence type="ECO:0000313" key="2">
    <source>
        <dbReference type="EnsemblPlants" id="AET7Gv20301900.10"/>
    </source>
</evidence>
<sequence length="162" mass="18737">ISYCNLLVSRMKGFTPINLAFHCIREFIMIHYMDLPYLSRFIVILYMVLQYLRGVIIIHYMDLAFLRGVIMIVHLQLGSNLRSLVRSKNCPIFQLQQHEVSAITDEISRGAVLIIPESNVDELLMTLEYTSSGKILKEHGPFKLKVWNLLNKFLSLVILLVV</sequence>
<reference evidence="2" key="5">
    <citation type="journal article" date="2021" name="G3 (Bethesda)">
        <title>Aegilops tauschii genome assembly Aet v5.0 features greater sequence contiguity and improved annotation.</title>
        <authorList>
            <person name="Wang L."/>
            <person name="Zhu T."/>
            <person name="Rodriguez J.C."/>
            <person name="Deal K.R."/>
            <person name="Dubcovsky J."/>
            <person name="McGuire P.E."/>
            <person name="Lux T."/>
            <person name="Spannagl M."/>
            <person name="Mayer K.F.X."/>
            <person name="Baldrich P."/>
            <person name="Meyers B.C."/>
            <person name="Huo N."/>
            <person name="Gu Y.Q."/>
            <person name="Zhou H."/>
            <person name="Devos K.M."/>
            <person name="Bennetzen J.L."/>
            <person name="Unver T."/>
            <person name="Budak H."/>
            <person name="Gulick P.J."/>
            <person name="Galiba G."/>
            <person name="Kalapos B."/>
            <person name="Nelson D.R."/>
            <person name="Li P."/>
            <person name="You F.M."/>
            <person name="Luo M.C."/>
            <person name="Dvorak J."/>
        </authorList>
    </citation>
    <scope>NUCLEOTIDE SEQUENCE [LARGE SCALE GENOMIC DNA]</scope>
    <source>
        <strain evidence="2">cv. AL8/78</strain>
    </source>
</reference>
<proteinExistence type="predicted"/>
<evidence type="ECO:0000256" key="1">
    <source>
        <dbReference type="SAM" id="Phobius"/>
    </source>
</evidence>
<feature type="transmembrane region" description="Helical" evidence="1">
    <location>
        <begin position="35"/>
        <end position="52"/>
    </location>
</feature>
<evidence type="ECO:0000313" key="3">
    <source>
        <dbReference type="Proteomes" id="UP000015105"/>
    </source>
</evidence>
<dbReference type="AlphaFoldDB" id="A0A453QS47"/>
<keyword evidence="1" id="KW-0812">Transmembrane</keyword>
<dbReference type="Gramene" id="AET7Gv20301900.10">
    <property type="protein sequence ID" value="AET7Gv20301900.10"/>
    <property type="gene ID" value="AET7Gv20301900"/>
</dbReference>
<protein>
    <submittedName>
        <fullName evidence="2">Uncharacterized protein</fullName>
    </submittedName>
</protein>
<dbReference type="EnsemblPlants" id="AET7Gv20301900.10">
    <property type="protein sequence ID" value="AET7Gv20301900.10"/>
    <property type="gene ID" value="AET7Gv20301900"/>
</dbReference>